<feature type="chain" id="PRO_5020209175" evidence="10">
    <location>
        <begin position="24"/>
        <end position="1031"/>
    </location>
</feature>
<dbReference type="Gene3D" id="2.40.170.20">
    <property type="entry name" value="TonB-dependent receptor, beta-barrel domain"/>
    <property type="match status" value="1"/>
</dbReference>
<dbReference type="RefSeq" id="WP_136335253.1">
    <property type="nucleotide sequence ID" value="NZ_QXMP01000002.1"/>
</dbReference>
<feature type="domain" description="TonB-dependent receptor plug" evidence="12">
    <location>
        <begin position="115"/>
        <end position="240"/>
    </location>
</feature>
<evidence type="ECO:0000256" key="9">
    <source>
        <dbReference type="RuleBase" id="RU003357"/>
    </source>
</evidence>
<dbReference type="EMBL" id="SSMC01000001">
    <property type="protein sequence ID" value="THD69763.1"/>
    <property type="molecule type" value="Genomic_DNA"/>
</dbReference>
<evidence type="ECO:0000256" key="3">
    <source>
        <dbReference type="ARBA" id="ARBA00022452"/>
    </source>
</evidence>
<dbReference type="NCBIfam" id="TIGR04057">
    <property type="entry name" value="SusC_RagA_signa"/>
    <property type="match status" value="1"/>
</dbReference>
<evidence type="ECO:0000259" key="11">
    <source>
        <dbReference type="Pfam" id="PF00593"/>
    </source>
</evidence>
<dbReference type="AlphaFoldDB" id="A0A4S3M3U6"/>
<keyword evidence="7 8" id="KW-0998">Cell outer membrane</keyword>
<evidence type="ECO:0000256" key="4">
    <source>
        <dbReference type="ARBA" id="ARBA00022692"/>
    </source>
</evidence>
<evidence type="ECO:0000256" key="10">
    <source>
        <dbReference type="SAM" id="SignalP"/>
    </source>
</evidence>
<feature type="domain" description="TonB-dependent receptor-like beta-barrel" evidence="11">
    <location>
        <begin position="451"/>
        <end position="985"/>
    </location>
</feature>
<evidence type="ECO:0000256" key="8">
    <source>
        <dbReference type="PROSITE-ProRule" id="PRU01360"/>
    </source>
</evidence>
<keyword evidence="6 8" id="KW-0472">Membrane</keyword>
<dbReference type="GO" id="GO:0009279">
    <property type="term" value="C:cell outer membrane"/>
    <property type="evidence" value="ECO:0007669"/>
    <property type="project" value="UniProtKB-SubCell"/>
</dbReference>
<evidence type="ECO:0000259" key="12">
    <source>
        <dbReference type="Pfam" id="PF07715"/>
    </source>
</evidence>
<organism evidence="13 14">
    <name type="scientific">Robertkochia marina</name>
    <dbReference type="NCBI Taxonomy" id="1227945"/>
    <lineage>
        <taxon>Bacteria</taxon>
        <taxon>Pseudomonadati</taxon>
        <taxon>Bacteroidota</taxon>
        <taxon>Flavobacteriia</taxon>
        <taxon>Flavobacteriales</taxon>
        <taxon>Flavobacteriaceae</taxon>
        <taxon>Robertkochia</taxon>
    </lineage>
</organism>
<dbReference type="InterPro" id="IPR000531">
    <property type="entry name" value="Beta-barrel_TonB"/>
</dbReference>
<protein>
    <submittedName>
        <fullName evidence="13">TonB-dependent receptor</fullName>
    </submittedName>
</protein>
<dbReference type="InterPro" id="IPR036942">
    <property type="entry name" value="Beta-barrel_TonB_sf"/>
</dbReference>
<evidence type="ECO:0000256" key="6">
    <source>
        <dbReference type="ARBA" id="ARBA00023136"/>
    </source>
</evidence>
<dbReference type="InterPro" id="IPR012910">
    <property type="entry name" value="Plug_dom"/>
</dbReference>
<feature type="signal peptide" evidence="10">
    <location>
        <begin position="1"/>
        <end position="23"/>
    </location>
</feature>
<evidence type="ECO:0000313" key="14">
    <source>
        <dbReference type="Proteomes" id="UP000305939"/>
    </source>
</evidence>
<keyword evidence="10" id="KW-0732">Signal</keyword>
<evidence type="ECO:0000256" key="2">
    <source>
        <dbReference type="ARBA" id="ARBA00022448"/>
    </source>
</evidence>
<dbReference type="FunFam" id="2.170.130.10:FF:000008">
    <property type="entry name" value="SusC/RagA family TonB-linked outer membrane protein"/>
    <property type="match status" value="1"/>
</dbReference>
<dbReference type="PROSITE" id="PS52016">
    <property type="entry name" value="TONB_DEPENDENT_REC_3"/>
    <property type="match status" value="1"/>
</dbReference>
<dbReference type="Pfam" id="PF00593">
    <property type="entry name" value="TonB_dep_Rec_b-barrel"/>
    <property type="match status" value="1"/>
</dbReference>
<accession>A0A4S3M3U6</accession>
<dbReference type="InterPro" id="IPR023996">
    <property type="entry name" value="TonB-dep_OMP_SusC/RagA"/>
</dbReference>
<evidence type="ECO:0000256" key="7">
    <source>
        <dbReference type="ARBA" id="ARBA00023237"/>
    </source>
</evidence>
<evidence type="ECO:0000256" key="1">
    <source>
        <dbReference type="ARBA" id="ARBA00004571"/>
    </source>
</evidence>
<dbReference type="SUPFAM" id="SSF49464">
    <property type="entry name" value="Carboxypeptidase regulatory domain-like"/>
    <property type="match status" value="1"/>
</dbReference>
<dbReference type="InterPro" id="IPR039426">
    <property type="entry name" value="TonB-dep_rcpt-like"/>
</dbReference>
<keyword evidence="4 8" id="KW-0812">Transmembrane</keyword>
<dbReference type="NCBIfam" id="TIGR04056">
    <property type="entry name" value="OMP_RagA_SusC"/>
    <property type="match status" value="1"/>
</dbReference>
<dbReference type="OrthoDB" id="9768177at2"/>
<comment type="similarity">
    <text evidence="8 9">Belongs to the TonB-dependent receptor family.</text>
</comment>
<keyword evidence="5 9" id="KW-0798">TonB box</keyword>
<keyword evidence="3 8" id="KW-1134">Transmembrane beta strand</keyword>
<reference evidence="13 14" key="1">
    <citation type="submission" date="2019-04" db="EMBL/GenBank/DDBJ databases">
        <title>Draft genome sequence of Robertkochia marina CC-AMO-30D.</title>
        <authorList>
            <person name="Hameed A."/>
            <person name="Lin S.-Y."/>
            <person name="Shahina M."/>
            <person name="Lai W.-A."/>
            <person name="Young C.-C."/>
        </authorList>
    </citation>
    <scope>NUCLEOTIDE SEQUENCE [LARGE SCALE GENOMIC DNA]</scope>
    <source>
        <strain evidence="13 14">CC-AMO-30D</strain>
    </source>
</reference>
<gene>
    <name evidence="13" type="ORF">E7Z59_05395</name>
</gene>
<comment type="subcellular location">
    <subcellularLocation>
        <location evidence="1 8">Cell outer membrane</location>
        <topology evidence="1 8">Multi-pass membrane protein</topology>
    </subcellularLocation>
</comment>
<keyword evidence="13" id="KW-0675">Receptor</keyword>
<dbReference type="Gene3D" id="2.60.40.1120">
    <property type="entry name" value="Carboxypeptidase-like, regulatory domain"/>
    <property type="match status" value="1"/>
</dbReference>
<evidence type="ECO:0000313" key="13">
    <source>
        <dbReference type="EMBL" id="THD69763.1"/>
    </source>
</evidence>
<dbReference type="Proteomes" id="UP000305939">
    <property type="component" value="Unassembled WGS sequence"/>
</dbReference>
<comment type="caution">
    <text evidence="13">The sequence shown here is derived from an EMBL/GenBank/DDBJ whole genome shotgun (WGS) entry which is preliminary data.</text>
</comment>
<name>A0A4S3M3U6_9FLAO</name>
<proteinExistence type="inferred from homology"/>
<sequence>MKNNLLKAMVLLGAFLCFALTQAQTVSGTVSDPSGPLPGANVLVKGTSIGTQTDFDGNYTLENVPSDGVLVFSYVGFVSQEVPVNGQSTINVTLQEDAQALDEVVVIGYGTQAIEDATGAVDVVSSDDFQKGVISSPEQLIQGKTAGVQITQTSGEPGAGVNIRIRGTASVRSNNNPLFVVDGVPLAAEDTQSGGSDVGNGATSARNPLNFLNPSDIESISILKDASATAIYGSRGANGVVLITTKSGKAGAGGVWEVNANMAYAEPAKSFDLLDREQYLAGIAQYGNDPSALDFGNDTDWQKVVLRSPLSPVANVAYSNNYGSGNVRASFGYQNQFGVVQNSSQERITGRLNLSQRLLNDKLRLDFNGTLSRVNDEAPLITRNAGSQGDLLGAAYFANPTYPNDPTFDPGGAELNPANLLVEYEDLTNTNRVLFNASAEYEIVEGLKAKVIYGYDYSQSDRNQTLTRDVIGFNNGTVGNGRGVLSEVNQLNRLFDATLSYNKEFGNSSLEALLGYSYQSFQRYGNTTLGFGYSSSEHEDMRNDLNRTKDILLGSVDGEYQQIIYSPDQDALAINRLFTDDATSAPLPGSIPIASAGYDRFDFTDELQSFFGRVNYTIAEKYLLTGTLRVDGSSRFGPNNKYGWFPSAAFAWKLHEEDFMGDSFSDLKLRLGWGITGNQDGLGYGNYLFRERYAGIGIQNNGNIQVPGLSIQSLPEDDLKWESTAQYNIGLDFGLGLNRLNGSLDFYYKNTTDLLLRTETAAPSPQDFNFQNLDADVINKGVEFAINYDFIQQEDLFWTAGFNISYNENEVKNLEGVQIQTGEINGNGLTGAFAQLLITDQPLFSYYLREFGGFDENGISIYPNGDVQQLIGKSALPKVNLGFNTSFSWRNWSMDAFLTGQYGQYIYNNTANAFFTAGIINGGKNVTTDVLTNGESPANAPDVSTRFLEDGGFLRMQTLSLAYDVPLSGEGSFNSMRLSLTGQNLFVITDYSGLDPEVNVDKSLNNVPSLGIDYSSFPRPRTISFGVSATF</sequence>
<dbReference type="InterPro" id="IPR008969">
    <property type="entry name" value="CarboxyPept-like_regulatory"/>
</dbReference>
<dbReference type="SUPFAM" id="SSF56935">
    <property type="entry name" value="Porins"/>
    <property type="match status" value="1"/>
</dbReference>
<dbReference type="InterPro" id="IPR037066">
    <property type="entry name" value="Plug_dom_sf"/>
</dbReference>
<dbReference type="InterPro" id="IPR023997">
    <property type="entry name" value="TonB-dep_OMP_SusC/RagA_CS"/>
</dbReference>
<dbReference type="Pfam" id="PF07715">
    <property type="entry name" value="Plug"/>
    <property type="match status" value="1"/>
</dbReference>
<keyword evidence="2 8" id="KW-0813">Transport</keyword>
<keyword evidence="14" id="KW-1185">Reference proteome</keyword>
<dbReference type="Gene3D" id="2.170.130.10">
    <property type="entry name" value="TonB-dependent receptor, plug domain"/>
    <property type="match status" value="1"/>
</dbReference>
<dbReference type="Pfam" id="PF13715">
    <property type="entry name" value="CarbopepD_reg_2"/>
    <property type="match status" value="1"/>
</dbReference>
<evidence type="ECO:0000256" key="5">
    <source>
        <dbReference type="ARBA" id="ARBA00023077"/>
    </source>
</evidence>